<gene>
    <name evidence="2" type="ORF">Daura_34920</name>
</gene>
<feature type="transmembrane region" description="Helical" evidence="1">
    <location>
        <begin position="145"/>
        <end position="163"/>
    </location>
</feature>
<accession>A0A9Q9MAI2</accession>
<feature type="transmembrane region" description="Helical" evidence="1">
    <location>
        <begin position="96"/>
        <end position="113"/>
    </location>
</feature>
<dbReference type="KEGG" id="daur:Daura_34920"/>
<keyword evidence="1" id="KW-0472">Membrane</keyword>
<dbReference type="RefSeq" id="WP_052388413.1">
    <property type="nucleotide sequence ID" value="NZ_CP073767.1"/>
</dbReference>
<evidence type="ECO:0000313" key="2">
    <source>
        <dbReference type="EMBL" id="UWZ51878.1"/>
    </source>
</evidence>
<dbReference type="Proteomes" id="UP001058003">
    <property type="component" value="Chromosome"/>
</dbReference>
<reference evidence="2" key="1">
    <citation type="submission" date="2021-04" db="EMBL/GenBank/DDBJ databases">
        <title>Dactylosporangium aurantiacum NRRL B-8018 full assembly.</title>
        <authorList>
            <person name="Hartkoorn R.C."/>
            <person name="Beaudoing E."/>
            <person name="Hot D."/>
        </authorList>
    </citation>
    <scope>NUCLEOTIDE SEQUENCE</scope>
    <source>
        <strain evidence="2">NRRL B-8018</strain>
    </source>
</reference>
<feature type="transmembrane region" description="Helical" evidence="1">
    <location>
        <begin position="15"/>
        <end position="32"/>
    </location>
</feature>
<name>A0A9Q9MAI2_9ACTN</name>
<keyword evidence="1" id="KW-1133">Transmembrane helix</keyword>
<sequence>MSTGDYPVILAVEDFVPTLLALAGFWLLAGLAPSGRVTPGRVGAVLIGAGGLAKSAWKLLLAGFGVDLPWLEASLFPLMSAGAVTLIWALLPTAPWWPFAAVYAAVAGGALVAGAMKPVFILATAGVTTISVIGAVYAGRRRARTAIALYTLGIVLVTALVPLRNHPEHETLRLQWIEQGTNTAAQLAFLTAAWLTVRAYRRSRPLSPSIEVPA</sequence>
<protein>
    <submittedName>
        <fullName evidence="2">Uncharacterized protein</fullName>
    </submittedName>
</protein>
<feature type="transmembrane region" description="Helical" evidence="1">
    <location>
        <begin position="44"/>
        <end position="64"/>
    </location>
</feature>
<dbReference type="EMBL" id="CP073767">
    <property type="protein sequence ID" value="UWZ51878.1"/>
    <property type="molecule type" value="Genomic_DNA"/>
</dbReference>
<feature type="transmembrane region" description="Helical" evidence="1">
    <location>
        <begin position="70"/>
        <end position="91"/>
    </location>
</feature>
<evidence type="ECO:0000313" key="3">
    <source>
        <dbReference type="Proteomes" id="UP001058003"/>
    </source>
</evidence>
<keyword evidence="3" id="KW-1185">Reference proteome</keyword>
<feature type="transmembrane region" description="Helical" evidence="1">
    <location>
        <begin position="119"/>
        <end position="138"/>
    </location>
</feature>
<evidence type="ECO:0000256" key="1">
    <source>
        <dbReference type="SAM" id="Phobius"/>
    </source>
</evidence>
<dbReference type="AlphaFoldDB" id="A0A9Q9MAI2"/>
<organism evidence="2 3">
    <name type="scientific">Dactylosporangium aurantiacum</name>
    <dbReference type="NCBI Taxonomy" id="35754"/>
    <lineage>
        <taxon>Bacteria</taxon>
        <taxon>Bacillati</taxon>
        <taxon>Actinomycetota</taxon>
        <taxon>Actinomycetes</taxon>
        <taxon>Micromonosporales</taxon>
        <taxon>Micromonosporaceae</taxon>
        <taxon>Dactylosporangium</taxon>
    </lineage>
</organism>
<dbReference type="OrthoDB" id="3380414at2"/>
<keyword evidence="1" id="KW-0812">Transmembrane</keyword>
<proteinExistence type="predicted"/>